<evidence type="ECO:0000313" key="2">
    <source>
        <dbReference type="EMBL" id="KAH1172741.1"/>
    </source>
</evidence>
<reference evidence="2" key="1">
    <citation type="submission" date="2021-09" db="EMBL/GenBank/DDBJ databases">
        <title>The genome of Mauremys mutica provides insights into the evolution of semi-aquatic lifestyle.</title>
        <authorList>
            <person name="Gong S."/>
            <person name="Gao Y."/>
        </authorList>
    </citation>
    <scope>NUCLEOTIDE SEQUENCE</scope>
    <source>
        <strain evidence="2">MM-2020</strain>
        <tissue evidence="2">Muscle</tissue>
    </source>
</reference>
<accession>A0A9D4AXT8</accession>
<organism evidence="2 3">
    <name type="scientific">Mauremys mutica</name>
    <name type="common">yellowpond turtle</name>
    <dbReference type="NCBI Taxonomy" id="74926"/>
    <lineage>
        <taxon>Eukaryota</taxon>
        <taxon>Metazoa</taxon>
        <taxon>Chordata</taxon>
        <taxon>Craniata</taxon>
        <taxon>Vertebrata</taxon>
        <taxon>Euteleostomi</taxon>
        <taxon>Archelosauria</taxon>
        <taxon>Testudinata</taxon>
        <taxon>Testudines</taxon>
        <taxon>Cryptodira</taxon>
        <taxon>Durocryptodira</taxon>
        <taxon>Testudinoidea</taxon>
        <taxon>Geoemydidae</taxon>
        <taxon>Geoemydinae</taxon>
        <taxon>Mauremys</taxon>
    </lineage>
</organism>
<evidence type="ECO:0000313" key="3">
    <source>
        <dbReference type="Proteomes" id="UP000827986"/>
    </source>
</evidence>
<protein>
    <submittedName>
        <fullName evidence="2">Uncharacterized protein</fullName>
    </submittedName>
</protein>
<sequence>MARVGTLRTRATEDTLHLLSPLHGGAAETIKPEAILFFPWTPTLGVESTGVTKRGQKHRASAGLDCQVWWGKAPEPSCQGSNLTLKEPSEKGKLEQLSSPRSPSHSSFHGRDALA</sequence>
<proteinExistence type="predicted"/>
<gene>
    <name evidence="2" type="ORF">KIL84_016580</name>
</gene>
<feature type="compositionally biased region" description="Low complexity" evidence="1">
    <location>
        <begin position="98"/>
        <end position="107"/>
    </location>
</feature>
<comment type="caution">
    <text evidence="2">The sequence shown here is derived from an EMBL/GenBank/DDBJ whole genome shotgun (WGS) entry which is preliminary data.</text>
</comment>
<dbReference type="Proteomes" id="UP000827986">
    <property type="component" value="Unassembled WGS sequence"/>
</dbReference>
<keyword evidence="3" id="KW-1185">Reference proteome</keyword>
<feature type="region of interest" description="Disordered" evidence="1">
    <location>
        <begin position="77"/>
        <end position="115"/>
    </location>
</feature>
<dbReference type="EMBL" id="JAHDVG010000482">
    <property type="protein sequence ID" value="KAH1172741.1"/>
    <property type="molecule type" value="Genomic_DNA"/>
</dbReference>
<dbReference type="AlphaFoldDB" id="A0A9D4AXT8"/>
<name>A0A9D4AXT8_9SAUR</name>
<evidence type="ECO:0000256" key="1">
    <source>
        <dbReference type="SAM" id="MobiDB-lite"/>
    </source>
</evidence>